<organism evidence="1 2">
    <name type="scientific">Jimgerdemannia flammicorona</name>
    <dbReference type="NCBI Taxonomy" id="994334"/>
    <lineage>
        <taxon>Eukaryota</taxon>
        <taxon>Fungi</taxon>
        <taxon>Fungi incertae sedis</taxon>
        <taxon>Mucoromycota</taxon>
        <taxon>Mucoromycotina</taxon>
        <taxon>Endogonomycetes</taxon>
        <taxon>Endogonales</taxon>
        <taxon>Endogonaceae</taxon>
        <taxon>Jimgerdemannia</taxon>
    </lineage>
</organism>
<dbReference type="EMBL" id="RBNJ01000206">
    <property type="protein sequence ID" value="RUS35129.1"/>
    <property type="molecule type" value="Genomic_DNA"/>
</dbReference>
<name>A0A433QZB9_9FUNG</name>
<dbReference type="Proteomes" id="UP000274822">
    <property type="component" value="Unassembled WGS sequence"/>
</dbReference>
<evidence type="ECO:0000313" key="2">
    <source>
        <dbReference type="Proteomes" id="UP000274822"/>
    </source>
</evidence>
<dbReference type="AlphaFoldDB" id="A0A433QZB9"/>
<comment type="caution">
    <text evidence="1">The sequence shown here is derived from an EMBL/GenBank/DDBJ whole genome shotgun (WGS) entry which is preliminary data.</text>
</comment>
<protein>
    <submittedName>
        <fullName evidence="1">Uncharacterized protein</fullName>
    </submittedName>
</protein>
<proteinExistence type="predicted"/>
<evidence type="ECO:0000313" key="1">
    <source>
        <dbReference type="EMBL" id="RUS35129.1"/>
    </source>
</evidence>
<sequence>MLDASGDARNGDFLRIPTNTYRNYQEKRDRTFDDATHCRTFANSTYQNLGEVGGGVAIGVGSLDNADLDTVDAGGLDEVHDKHGRKTGDLVTVKEAEGALLIPERLENASTLTSIDVVVDQPISIAVKRGGAVTAGYGRAGGETLPGLDVVGAAL</sequence>
<reference evidence="1 2" key="1">
    <citation type="journal article" date="2018" name="New Phytol.">
        <title>Phylogenomics of Endogonaceae and evolution of mycorrhizas within Mucoromycota.</title>
        <authorList>
            <person name="Chang Y."/>
            <person name="Desiro A."/>
            <person name="Na H."/>
            <person name="Sandor L."/>
            <person name="Lipzen A."/>
            <person name="Clum A."/>
            <person name="Barry K."/>
            <person name="Grigoriev I.V."/>
            <person name="Martin F.M."/>
            <person name="Stajich J.E."/>
            <person name="Smith M.E."/>
            <person name="Bonito G."/>
            <person name="Spatafora J.W."/>
        </authorList>
    </citation>
    <scope>NUCLEOTIDE SEQUENCE [LARGE SCALE GENOMIC DNA]</scope>
    <source>
        <strain evidence="1 2">AD002</strain>
    </source>
</reference>
<accession>A0A433QZB9</accession>
<keyword evidence="2" id="KW-1185">Reference proteome</keyword>
<gene>
    <name evidence="1" type="ORF">BC938DRAFT_475418</name>
</gene>